<dbReference type="Gene3D" id="1.10.472.80">
    <property type="entry name" value="Ypt/Rab-GAP domain of gyp1p, domain 3"/>
    <property type="match status" value="1"/>
</dbReference>
<feature type="region of interest" description="Disordered" evidence="1">
    <location>
        <begin position="1"/>
        <end position="65"/>
    </location>
</feature>
<dbReference type="GO" id="GO:0005737">
    <property type="term" value="C:cytoplasm"/>
    <property type="evidence" value="ECO:0000318"/>
    <property type="project" value="GO_Central"/>
</dbReference>
<dbReference type="PROSITE" id="PS50086">
    <property type="entry name" value="TBC_RABGAP"/>
    <property type="match status" value="1"/>
</dbReference>
<dbReference type="Gene3D" id="1.10.10.750">
    <property type="entry name" value="Ypt/Rab-GAP domain of gyp1p, domain 1"/>
    <property type="match status" value="1"/>
</dbReference>
<evidence type="ECO:0000259" key="2">
    <source>
        <dbReference type="PROSITE" id="PS50086"/>
    </source>
</evidence>
<reference evidence="4" key="2">
    <citation type="submission" date="2021-05" db="UniProtKB">
        <authorList>
            <consortium name="EnsemblPlants"/>
        </authorList>
    </citation>
    <scope>IDENTIFICATION</scope>
    <source>
        <strain evidence="4">subsp. malaccensis</strain>
    </source>
</reference>
<dbReference type="OrthoDB" id="10263206at2759"/>
<dbReference type="PANTHER" id="PTHR22957">
    <property type="entry name" value="TBC1 DOMAIN FAMILY MEMBER GTPASE-ACTIVATING PROTEIN"/>
    <property type="match status" value="1"/>
</dbReference>
<dbReference type="GO" id="GO:0006886">
    <property type="term" value="P:intracellular protein transport"/>
    <property type="evidence" value="ECO:0000318"/>
    <property type="project" value="GO_Central"/>
</dbReference>
<evidence type="ECO:0000313" key="4">
    <source>
        <dbReference type="EnsemblPlants" id="Ma05_p05760.1"/>
    </source>
</evidence>
<accession>A0A804J1D0</accession>
<dbReference type="SUPFAM" id="SSF47923">
    <property type="entry name" value="Ypt/Rab-GAP domain of gyp1p"/>
    <property type="match status" value="2"/>
</dbReference>
<evidence type="ECO:0000313" key="3">
    <source>
        <dbReference type="EMBL" id="CAG1837634.1"/>
    </source>
</evidence>
<evidence type="ECO:0000256" key="1">
    <source>
        <dbReference type="SAM" id="MobiDB-lite"/>
    </source>
</evidence>
<evidence type="ECO:0000313" key="5">
    <source>
        <dbReference type="Proteomes" id="UP000012960"/>
    </source>
</evidence>
<gene>
    <name evidence="3" type="ORF">GSMUA_258110.1</name>
</gene>
<feature type="domain" description="Rab-GAP TBC" evidence="2">
    <location>
        <begin position="121"/>
        <end position="388"/>
    </location>
</feature>
<dbReference type="Pfam" id="PF00566">
    <property type="entry name" value="RabGAP-TBC"/>
    <property type="match status" value="1"/>
</dbReference>
<dbReference type="OMA" id="NKESMRN"/>
<sequence length="453" mass="52003">MLLKGKIRLPNTIVPRFPDRIKPPEKKKKKEEEEDDHDEGREEEELRTFQVGGGGGGEERSEGEIWPDDGDENWTVLRAHHRIKIDIGREVSWDKRSDLEFELSQKVVNLEALRSIASCGHLAEEFRSIVWKLLLGYLPAEKDLWKGELAKNRLRYAELKRELLLNPSEFLIKEDETSNSSMPGQDNEAGGLLCRREISNGDHPLCLGNGSIWNQYFKDAEIVEQIDRDLHRTHQDIKFFSGDSSFSRKNLEAMRNILLLFAKLNPAIGYVQGMNEVLAPLYYVFRMNQEGEDASEAEADSFECFVQLLSGSVDHFCQQLDNSSVGIHSTLLHFSELLKANDGELWRHLDASKMNPQFYAFRWITLLLTQEFELSTIMRIWDYLLSNPSGVQEILLRVCCAMLLCVRHELLSGDFVSNLKLLQHYPEVDLEHVLDVASHLKTPISSYQPYGIV</sequence>
<feature type="compositionally biased region" description="Basic and acidic residues" evidence="1">
    <location>
        <begin position="38"/>
        <end position="47"/>
    </location>
</feature>
<dbReference type="EnsemblPlants" id="Ma05_t05760.1">
    <property type="protein sequence ID" value="Ma05_p05760.1"/>
    <property type="gene ID" value="Ma05_g05760"/>
</dbReference>
<dbReference type="Gene3D" id="1.10.8.270">
    <property type="entry name" value="putative rabgap domain of human tbc1 domain family member 14 like domains"/>
    <property type="match status" value="1"/>
</dbReference>
<protein>
    <submittedName>
        <fullName evidence="3">(wild Malaysian banana) hypothetical protein</fullName>
    </submittedName>
</protein>
<dbReference type="FunFam" id="1.10.472.80:FF:000009">
    <property type="entry name" value="TBC1 domain family member 13"/>
    <property type="match status" value="1"/>
</dbReference>
<dbReference type="GO" id="GO:0005096">
    <property type="term" value="F:GTPase activator activity"/>
    <property type="evidence" value="ECO:0000318"/>
    <property type="project" value="GO_Central"/>
</dbReference>
<dbReference type="InterPro" id="IPR000195">
    <property type="entry name" value="Rab-GAP-TBC_dom"/>
</dbReference>
<dbReference type="InterPro" id="IPR035969">
    <property type="entry name" value="Rab-GAP_TBC_sf"/>
</dbReference>
<dbReference type="AlphaFoldDB" id="A0A804J1D0"/>
<dbReference type="Gramene" id="Ma05_t05760.1">
    <property type="protein sequence ID" value="Ma05_p05760.1"/>
    <property type="gene ID" value="Ma05_g05760"/>
</dbReference>
<name>A0A804J1D0_MUSAM</name>
<dbReference type="KEGG" id="mus:103984062"/>
<dbReference type="EMBL" id="HG996470">
    <property type="protein sequence ID" value="CAG1837634.1"/>
    <property type="molecule type" value="Genomic_DNA"/>
</dbReference>
<reference evidence="3" key="1">
    <citation type="submission" date="2021-03" db="EMBL/GenBank/DDBJ databases">
        <authorList>
            <consortium name="Genoscope - CEA"/>
            <person name="William W."/>
        </authorList>
    </citation>
    <scope>NUCLEOTIDE SEQUENCE</scope>
    <source>
        <strain evidence="3">Doubled-haploid Pahang</strain>
    </source>
</reference>
<organism evidence="4 5">
    <name type="scientific">Musa acuminata subsp. malaccensis</name>
    <name type="common">Wild banana</name>
    <name type="synonym">Musa malaccensis</name>
    <dbReference type="NCBI Taxonomy" id="214687"/>
    <lineage>
        <taxon>Eukaryota</taxon>
        <taxon>Viridiplantae</taxon>
        <taxon>Streptophyta</taxon>
        <taxon>Embryophyta</taxon>
        <taxon>Tracheophyta</taxon>
        <taxon>Spermatophyta</taxon>
        <taxon>Magnoliopsida</taxon>
        <taxon>Liliopsida</taxon>
        <taxon>Zingiberales</taxon>
        <taxon>Musaceae</taxon>
        <taxon>Musa</taxon>
    </lineage>
</organism>
<proteinExistence type="predicted"/>
<keyword evidence="5" id="KW-1185">Reference proteome</keyword>
<dbReference type="SMART" id="SM00164">
    <property type="entry name" value="TBC"/>
    <property type="match status" value="1"/>
</dbReference>
<dbReference type="PANTHER" id="PTHR22957:SF495">
    <property type="entry name" value="TBC1 DOMAIN FAMILY MEMBER 13-LIKE ISOFORM X1"/>
    <property type="match status" value="1"/>
</dbReference>
<dbReference type="Proteomes" id="UP000012960">
    <property type="component" value="Unplaced"/>
</dbReference>